<sequence>MKLTALRPMLWTNDLRGTIDFYCNLLGFQLGEKNDAWGWAALIKDDVEIMLAKPNAHTPFDGPVFTGSFYFNTDNVDQLWESVKDKANVCYEPEDFEWEMREFAIYDNNGYLLQFGQDLATMRSAD</sequence>
<dbReference type="Proteomes" id="UP000077177">
    <property type="component" value="Chromosome"/>
</dbReference>
<protein>
    <submittedName>
        <fullName evidence="2">Glyoxalase</fullName>
    </submittedName>
</protein>
<reference evidence="3" key="1">
    <citation type="submission" date="2015-01" db="EMBL/GenBank/DDBJ databases">
        <title>Flavisolibacter sp./LCS9/ whole genome sequencing.</title>
        <authorList>
            <person name="Kim M.K."/>
            <person name="Srinivasan S."/>
            <person name="Lee J.-J."/>
        </authorList>
    </citation>
    <scope>NUCLEOTIDE SEQUENCE [LARGE SCALE GENOMIC DNA]</scope>
    <source>
        <strain evidence="3">LCS9</strain>
    </source>
</reference>
<dbReference type="InterPro" id="IPR029068">
    <property type="entry name" value="Glyas_Bleomycin-R_OHBP_Dase"/>
</dbReference>
<dbReference type="KEGG" id="fla:SY85_05765"/>
<keyword evidence="3" id="KW-1185">Reference proteome</keyword>
<feature type="domain" description="VOC" evidence="1">
    <location>
        <begin position="4"/>
        <end position="118"/>
    </location>
</feature>
<dbReference type="InterPro" id="IPR004360">
    <property type="entry name" value="Glyas_Fos-R_dOase_dom"/>
</dbReference>
<dbReference type="Pfam" id="PF00903">
    <property type="entry name" value="Glyoxalase"/>
    <property type="match status" value="1"/>
</dbReference>
<name>A0A172U1V5_9BACT</name>
<gene>
    <name evidence="2" type="ORF">SY85_05765</name>
</gene>
<dbReference type="PROSITE" id="PS51819">
    <property type="entry name" value="VOC"/>
    <property type="match status" value="1"/>
</dbReference>
<dbReference type="AlphaFoldDB" id="A0A172U1V5"/>
<dbReference type="PATRIC" id="fig|1492898.3.peg.1251"/>
<dbReference type="SUPFAM" id="SSF54593">
    <property type="entry name" value="Glyoxalase/Bleomycin resistance protein/Dihydroxybiphenyl dioxygenase"/>
    <property type="match status" value="1"/>
</dbReference>
<dbReference type="RefSeq" id="WP_066409419.1">
    <property type="nucleotide sequence ID" value="NZ_CP011390.1"/>
</dbReference>
<evidence type="ECO:0000313" key="2">
    <source>
        <dbReference type="EMBL" id="ANE53341.1"/>
    </source>
</evidence>
<evidence type="ECO:0000259" key="1">
    <source>
        <dbReference type="PROSITE" id="PS51819"/>
    </source>
</evidence>
<dbReference type="EMBL" id="CP011390">
    <property type="protein sequence ID" value="ANE53341.1"/>
    <property type="molecule type" value="Genomic_DNA"/>
</dbReference>
<proteinExistence type="predicted"/>
<dbReference type="Gene3D" id="3.10.180.10">
    <property type="entry name" value="2,3-Dihydroxybiphenyl 1,2-Dioxygenase, domain 1"/>
    <property type="match status" value="1"/>
</dbReference>
<dbReference type="InterPro" id="IPR037523">
    <property type="entry name" value="VOC_core"/>
</dbReference>
<organism evidence="2 3">
    <name type="scientific">Flavisolibacter tropicus</name>
    <dbReference type="NCBI Taxonomy" id="1492898"/>
    <lineage>
        <taxon>Bacteria</taxon>
        <taxon>Pseudomonadati</taxon>
        <taxon>Bacteroidota</taxon>
        <taxon>Chitinophagia</taxon>
        <taxon>Chitinophagales</taxon>
        <taxon>Chitinophagaceae</taxon>
        <taxon>Flavisolibacter</taxon>
    </lineage>
</organism>
<accession>A0A172U1V5</accession>
<evidence type="ECO:0000313" key="3">
    <source>
        <dbReference type="Proteomes" id="UP000077177"/>
    </source>
</evidence>
<dbReference type="OrthoDB" id="66829at2"/>
<reference evidence="2 3" key="2">
    <citation type="journal article" date="2016" name="Int. J. Syst. Evol. Microbiol.">
        <title>Flavisolibacter tropicus sp. nov., isolated from tropical soil.</title>
        <authorList>
            <person name="Lee J.J."/>
            <person name="Kang M.S."/>
            <person name="Kim G.S."/>
            <person name="Lee C.S."/>
            <person name="Lim S."/>
            <person name="Lee J."/>
            <person name="Roh S.H."/>
            <person name="Kang H."/>
            <person name="Ha J.M."/>
            <person name="Bae S."/>
            <person name="Jung H.Y."/>
            <person name="Kim M.K."/>
        </authorList>
    </citation>
    <scope>NUCLEOTIDE SEQUENCE [LARGE SCALE GENOMIC DNA]</scope>
    <source>
        <strain evidence="2 3">LCS9</strain>
    </source>
</reference>